<evidence type="ECO:0000256" key="4">
    <source>
        <dbReference type="ARBA" id="ARBA00022989"/>
    </source>
</evidence>
<protein>
    <submittedName>
        <fullName evidence="7">Uncharacterized protein</fullName>
    </submittedName>
</protein>
<evidence type="ECO:0000256" key="2">
    <source>
        <dbReference type="ARBA" id="ARBA00022475"/>
    </source>
</evidence>
<keyword evidence="5 6" id="KW-0472">Membrane</keyword>
<keyword evidence="4 6" id="KW-1133">Transmembrane helix</keyword>
<evidence type="ECO:0000256" key="6">
    <source>
        <dbReference type="SAM" id="Phobius"/>
    </source>
</evidence>
<feature type="transmembrane region" description="Helical" evidence="6">
    <location>
        <begin position="184"/>
        <end position="205"/>
    </location>
</feature>
<dbReference type="PANTHER" id="PTHR30250:SF11">
    <property type="entry name" value="O-ANTIGEN TRANSPORTER-RELATED"/>
    <property type="match status" value="1"/>
</dbReference>
<keyword evidence="2" id="KW-1003">Cell membrane</keyword>
<evidence type="ECO:0000313" key="8">
    <source>
        <dbReference type="Proteomes" id="UP000033067"/>
    </source>
</evidence>
<feature type="transmembrane region" description="Helical" evidence="6">
    <location>
        <begin position="47"/>
        <end position="66"/>
    </location>
</feature>
<feature type="transmembrane region" description="Helical" evidence="6">
    <location>
        <begin position="311"/>
        <end position="331"/>
    </location>
</feature>
<reference evidence="7 8" key="1">
    <citation type="journal article" date="2015" name="Genome Announc.">
        <title>Complete Genome Sequence of Pseudoxanthomonas suwonensis Strain J1, a Cellulose-Degrading Bacterium Isolated from Leaf- and Wood-Enriched Soil.</title>
        <authorList>
            <person name="Hou L."/>
            <person name="Jiang J."/>
            <person name="Xu Z."/>
            <person name="Zhou Y."/>
            <person name="Leung F.C."/>
        </authorList>
    </citation>
    <scope>NUCLEOTIDE SEQUENCE [LARGE SCALE GENOMIC DNA]</scope>
    <source>
        <strain evidence="7 8">J1</strain>
    </source>
</reference>
<organism evidence="7 8">
    <name type="scientific">Pseudoxanthomonas suwonensis</name>
    <dbReference type="NCBI Taxonomy" id="314722"/>
    <lineage>
        <taxon>Bacteria</taxon>
        <taxon>Pseudomonadati</taxon>
        <taxon>Pseudomonadota</taxon>
        <taxon>Gammaproteobacteria</taxon>
        <taxon>Lysobacterales</taxon>
        <taxon>Lysobacteraceae</taxon>
        <taxon>Pseudoxanthomonas</taxon>
    </lineage>
</organism>
<evidence type="ECO:0000313" key="7">
    <source>
        <dbReference type="EMBL" id="AKC88039.1"/>
    </source>
</evidence>
<feature type="transmembrane region" description="Helical" evidence="6">
    <location>
        <begin position="120"/>
        <end position="143"/>
    </location>
</feature>
<accession>A0A0E3Z2X5</accession>
<feature type="transmembrane region" description="Helical" evidence="6">
    <location>
        <begin position="343"/>
        <end position="362"/>
    </location>
</feature>
<dbReference type="Proteomes" id="UP000033067">
    <property type="component" value="Chromosome"/>
</dbReference>
<feature type="transmembrane region" description="Helical" evidence="6">
    <location>
        <begin position="155"/>
        <end position="178"/>
    </location>
</feature>
<dbReference type="InterPro" id="IPR050833">
    <property type="entry name" value="Poly_Biosynth_Transport"/>
</dbReference>
<sequence>MAGGLEDTVNSPGWETRLSALSLSGQMVAYALGIVLARQLGVAGFESYVVASAAFVLMVTLVPQGLEKYSLKLLPTLLDRGDAAGLLGFLRFSRRRVLLGALLVGGAVGLWASWTDGLSAGMRAAIVVSCVSLPAGALVHLGLEVLTALGRASSAALVFRLVVPAMALVLACIALAVYPGMPAAWAIAAWGLSWGLALALMAAQFRRAAPPGLFRTEPVERRRQWQAEARPFWLYRVSLAVLAQAAVLALEWLHPSPGTAVGAFAAAFSTAAIAQVLATATNRVYASRLSLLLANRDFDGIDRLRAERLRWLAAPLLVYLLVAFVFARELIGLFRPEFVAEGATALRILAVSTALTTLLAMAPTYLKHQGENRALFRGVATAAVLLMVLLAVLVPLLGVAGAAVAHAVASVFMYGNLARLAHRGLAQRQPGA</sequence>
<proteinExistence type="predicted"/>
<evidence type="ECO:0000256" key="3">
    <source>
        <dbReference type="ARBA" id="ARBA00022692"/>
    </source>
</evidence>
<evidence type="ECO:0000256" key="1">
    <source>
        <dbReference type="ARBA" id="ARBA00004651"/>
    </source>
</evidence>
<comment type="subcellular location">
    <subcellularLocation>
        <location evidence="1">Cell membrane</location>
        <topology evidence="1">Multi-pass membrane protein</topology>
    </subcellularLocation>
</comment>
<dbReference type="GO" id="GO:0005886">
    <property type="term" value="C:plasma membrane"/>
    <property type="evidence" value="ECO:0007669"/>
    <property type="project" value="UniProtKB-SubCell"/>
</dbReference>
<gene>
    <name evidence="7" type="ORF">WQ53_15950</name>
</gene>
<keyword evidence="3 6" id="KW-0812">Transmembrane</keyword>
<dbReference type="AlphaFoldDB" id="A0A0E3Z2X5"/>
<feature type="transmembrane region" description="Helical" evidence="6">
    <location>
        <begin position="97"/>
        <end position="114"/>
    </location>
</feature>
<feature type="transmembrane region" description="Helical" evidence="6">
    <location>
        <begin position="232"/>
        <end position="253"/>
    </location>
</feature>
<keyword evidence="8" id="KW-1185">Reference proteome</keyword>
<name>A0A0E3Z2X5_9GAMM</name>
<dbReference type="EMBL" id="CP011144">
    <property type="protein sequence ID" value="AKC88039.1"/>
    <property type="molecule type" value="Genomic_DNA"/>
</dbReference>
<evidence type="ECO:0000256" key="5">
    <source>
        <dbReference type="ARBA" id="ARBA00023136"/>
    </source>
</evidence>
<feature type="transmembrane region" description="Helical" evidence="6">
    <location>
        <begin position="259"/>
        <end position="280"/>
    </location>
</feature>
<dbReference type="PANTHER" id="PTHR30250">
    <property type="entry name" value="PST FAMILY PREDICTED COLANIC ACID TRANSPORTER"/>
    <property type="match status" value="1"/>
</dbReference>
<dbReference type="KEGG" id="psuw:WQ53_15950"/>
<dbReference type="PATRIC" id="fig|314722.6.peg.3449"/>